<dbReference type="Gene3D" id="1.10.10.10">
    <property type="entry name" value="Winged helix-like DNA-binding domain superfamily/Winged helix DNA-binding domain"/>
    <property type="match status" value="1"/>
</dbReference>
<keyword evidence="3" id="KW-0804">Transcription</keyword>
<dbReference type="PROSITE" id="PS50995">
    <property type="entry name" value="HTH_MARR_2"/>
    <property type="match status" value="1"/>
</dbReference>
<dbReference type="InterPro" id="IPR000835">
    <property type="entry name" value="HTH_MarR-typ"/>
</dbReference>
<dbReference type="PANTHER" id="PTHR33164:SF89">
    <property type="entry name" value="MARR FAMILY REGULATORY PROTEIN"/>
    <property type="match status" value="1"/>
</dbReference>
<dbReference type="InterPro" id="IPR039422">
    <property type="entry name" value="MarR/SlyA-like"/>
</dbReference>
<dbReference type="PRINTS" id="PR00598">
    <property type="entry name" value="HTHMARR"/>
</dbReference>
<dbReference type="GO" id="GO:0003700">
    <property type="term" value="F:DNA-binding transcription factor activity"/>
    <property type="evidence" value="ECO:0007669"/>
    <property type="project" value="InterPro"/>
</dbReference>
<evidence type="ECO:0000313" key="6">
    <source>
        <dbReference type="Proteomes" id="UP000027446"/>
    </source>
</evidence>
<dbReference type="eggNOG" id="COG1846">
    <property type="taxonomic scope" value="Bacteria"/>
</dbReference>
<keyword evidence="1" id="KW-0805">Transcription regulation</keyword>
<dbReference type="InterPro" id="IPR023187">
    <property type="entry name" value="Tscrpt_reg_MarR-type_CS"/>
</dbReference>
<dbReference type="EMBL" id="ARYH01000005">
    <property type="protein sequence ID" value="KCZ82640.1"/>
    <property type="molecule type" value="Genomic_DNA"/>
</dbReference>
<dbReference type="PANTHER" id="PTHR33164">
    <property type="entry name" value="TRANSCRIPTIONAL REGULATOR, MARR FAMILY"/>
    <property type="match status" value="1"/>
</dbReference>
<dbReference type="GO" id="GO:0006950">
    <property type="term" value="P:response to stress"/>
    <property type="evidence" value="ECO:0007669"/>
    <property type="project" value="TreeGrafter"/>
</dbReference>
<sequence length="140" mass="15399">MHSKKLAKDSGLTAPQLLVLQCVAGDKRAKPSDIARQVHLSQATITSIVDRLVRAGLVVRERNEHDRRSLEVVITDEGKRRLVDAPELLQEGFLSAFDNLADWEKSLLVSSMQKIAFMMHADNLDAAPILEVGDINDSGA</sequence>
<dbReference type="GO" id="GO:0003677">
    <property type="term" value="F:DNA binding"/>
    <property type="evidence" value="ECO:0007669"/>
    <property type="project" value="UniProtKB-KW"/>
</dbReference>
<accession>A0A069E023</accession>
<dbReference type="Proteomes" id="UP000027446">
    <property type="component" value="Unassembled WGS sequence"/>
</dbReference>
<dbReference type="InterPro" id="IPR036390">
    <property type="entry name" value="WH_DNA-bd_sf"/>
</dbReference>
<evidence type="ECO:0000256" key="1">
    <source>
        <dbReference type="ARBA" id="ARBA00023015"/>
    </source>
</evidence>
<dbReference type="PATRIC" id="fig|1280949.3.peg.3543"/>
<evidence type="ECO:0000256" key="3">
    <source>
        <dbReference type="ARBA" id="ARBA00023163"/>
    </source>
</evidence>
<dbReference type="Pfam" id="PF01047">
    <property type="entry name" value="MarR"/>
    <property type="match status" value="1"/>
</dbReference>
<gene>
    <name evidence="5" type="ORF">HAD_17476</name>
</gene>
<evidence type="ECO:0000259" key="4">
    <source>
        <dbReference type="PROSITE" id="PS50995"/>
    </source>
</evidence>
<protein>
    <submittedName>
        <fullName evidence="5">MarR family transcriptional regulator</fullName>
    </submittedName>
</protein>
<dbReference type="PROSITE" id="PS01117">
    <property type="entry name" value="HTH_MARR_1"/>
    <property type="match status" value="1"/>
</dbReference>
<reference evidence="5 6" key="1">
    <citation type="journal article" date="2014" name="Antonie Van Leeuwenhoek">
        <title>Hyphomonas beringensis sp. nov. and Hyphomonas chukchiensis sp. nov., isolated from surface seawater of the Bering Sea and Chukchi Sea.</title>
        <authorList>
            <person name="Li C."/>
            <person name="Lai Q."/>
            <person name="Li G."/>
            <person name="Dong C."/>
            <person name="Wang J."/>
            <person name="Liao Y."/>
            <person name="Shao Z."/>
        </authorList>
    </citation>
    <scope>NUCLEOTIDE SEQUENCE [LARGE SCALE GENOMIC DNA]</scope>
    <source>
        <strain evidence="5 6">MHS-3</strain>
    </source>
</reference>
<evidence type="ECO:0000256" key="2">
    <source>
        <dbReference type="ARBA" id="ARBA00023125"/>
    </source>
</evidence>
<proteinExistence type="predicted"/>
<dbReference type="InterPro" id="IPR036388">
    <property type="entry name" value="WH-like_DNA-bd_sf"/>
</dbReference>
<name>A0A069E023_9PROT</name>
<dbReference type="AlphaFoldDB" id="A0A069E023"/>
<keyword evidence="2" id="KW-0238">DNA-binding</keyword>
<feature type="domain" description="HTH marR-type" evidence="4">
    <location>
        <begin position="1"/>
        <end position="117"/>
    </location>
</feature>
<dbReference type="SMART" id="SM00347">
    <property type="entry name" value="HTH_MARR"/>
    <property type="match status" value="1"/>
</dbReference>
<keyword evidence="6" id="KW-1185">Reference proteome</keyword>
<evidence type="ECO:0000313" key="5">
    <source>
        <dbReference type="EMBL" id="KCZ82640.1"/>
    </source>
</evidence>
<organism evidence="5 6">
    <name type="scientific">Hyphomonas adhaerens MHS-3</name>
    <dbReference type="NCBI Taxonomy" id="1280949"/>
    <lineage>
        <taxon>Bacteria</taxon>
        <taxon>Pseudomonadati</taxon>
        <taxon>Pseudomonadota</taxon>
        <taxon>Alphaproteobacteria</taxon>
        <taxon>Hyphomonadales</taxon>
        <taxon>Hyphomonadaceae</taxon>
        <taxon>Hyphomonas</taxon>
    </lineage>
</organism>
<dbReference type="SUPFAM" id="SSF46785">
    <property type="entry name" value="Winged helix' DNA-binding domain"/>
    <property type="match status" value="1"/>
</dbReference>
<comment type="caution">
    <text evidence="5">The sequence shown here is derived from an EMBL/GenBank/DDBJ whole genome shotgun (WGS) entry which is preliminary data.</text>
</comment>